<dbReference type="AlphaFoldDB" id="A0A538SWR4"/>
<sequence length="405" mass="43265">MSLHAHRGRDRGAARRGSLRASSRALPLRACPRMAGARGAQVNGNGAPRFQEGILEALSNAPGVSGGEEAIRALLADCARERVDSMEVDPMGSLVARIEPAKSSRGAGRSRGGSRRGGGPHVMLCAHMDEVGLMVTAVEKEGRLKFRRVGGIDPRILPGQPFRIGPRAVHGVIGALPPHLVPRADRDKVTPADDLYLDIGASTREEAEERVSVGDYAVFDTTYEGWGTTRKGKAFDDRAGCAVLASLIQRRPPVPVTAVWSVQEEVGLRGAAAAARRVGPDLAIVLEGTASGESPGSPLEEQYPYMGRGPALTVQDRSLMVHARLLDSIQETAKRHRVPTQWKRPGVGGTDAGRIAISGAGVPSAVVSVVCRYIHAPAAYLDIRDAQRTVTLIWHTLESLKKEWP</sequence>
<evidence type="ECO:0000256" key="4">
    <source>
        <dbReference type="ARBA" id="ARBA00022723"/>
    </source>
</evidence>
<dbReference type="EMBL" id="VBOU01000014">
    <property type="protein sequence ID" value="TMQ55791.1"/>
    <property type="molecule type" value="Genomic_DNA"/>
</dbReference>
<keyword evidence="4" id="KW-0479">Metal-binding</keyword>
<name>A0A538SWR4_UNCEI</name>
<dbReference type="PANTHER" id="PTHR32481:SF0">
    <property type="entry name" value="AMINOPEPTIDASE YPDE-RELATED"/>
    <property type="match status" value="1"/>
</dbReference>
<evidence type="ECO:0000256" key="3">
    <source>
        <dbReference type="ARBA" id="ARBA00022670"/>
    </source>
</evidence>
<protein>
    <submittedName>
        <fullName evidence="7">M42 family metallopeptidase</fullName>
    </submittedName>
</protein>
<evidence type="ECO:0000313" key="8">
    <source>
        <dbReference type="Proteomes" id="UP000319829"/>
    </source>
</evidence>
<dbReference type="SUPFAM" id="SSF101821">
    <property type="entry name" value="Aminopeptidase/glucanase lid domain"/>
    <property type="match status" value="1"/>
</dbReference>
<proteinExistence type="inferred from homology"/>
<keyword evidence="5" id="KW-0378">Hydrolase</keyword>
<dbReference type="PANTHER" id="PTHR32481">
    <property type="entry name" value="AMINOPEPTIDASE"/>
    <property type="match status" value="1"/>
</dbReference>
<evidence type="ECO:0000256" key="2">
    <source>
        <dbReference type="ARBA" id="ARBA00022438"/>
    </source>
</evidence>
<dbReference type="GO" id="GO:0004177">
    <property type="term" value="F:aminopeptidase activity"/>
    <property type="evidence" value="ECO:0007669"/>
    <property type="project" value="UniProtKB-KW"/>
</dbReference>
<evidence type="ECO:0000256" key="1">
    <source>
        <dbReference type="ARBA" id="ARBA00006272"/>
    </source>
</evidence>
<dbReference type="Pfam" id="PF05343">
    <property type="entry name" value="Peptidase_M42"/>
    <property type="match status" value="1"/>
</dbReference>
<dbReference type="GO" id="GO:0046872">
    <property type="term" value="F:metal ion binding"/>
    <property type="evidence" value="ECO:0007669"/>
    <property type="project" value="UniProtKB-KW"/>
</dbReference>
<dbReference type="Gene3D" id="3.40.630.10">
    <property type="entry name" value="Zn peptidases"/>
    <property type="match status" value="1"/>
</dbReference>
<evidence type="ECO:0000313" key="7">
    <source>
        <dbReference type="EMBL" id="TMQ55791.1"/>
    </source>
</evidence>
<dbReference type="Proteomes" id="UP000319829">
    <property type="component" value="Unassembled WGS sequence"/>
</dbReference>
<reference evidence="7 8" key="1">
    <citation type="journal article" date="2019" name="Nat. Microbiol.">
        <title>Mediterranean grassland soil C-N compound turnover is dependent on rainfall and depth, and is mediated by genomically divergent microorganisms.</title>
        <authorList>
            <person name="Diamond S."/>
            <person name="Andeer P.F."/>
            <person name="Li Z."/>
            <person name="Crits-Christoph A."/>
            <person name="Burstein D."/>
            <person name="Anantharaman K."/>
            <person name="Lane K.R."/>
            <person name="Thomas B.C."/>
            <person name="Pan C."/>
            <person name="Northen T.R."/>
            <person name="Banfield J.F."/>
        </authorList>
    </citation>
    <scope>NUCLEOTIDE SEQUENCE [LARGE SCALE GENOMIC DNA]</scope>
    <source>
        <strain evidence="7">WS_4</strain>
    </source>
</reference>
<dbReference type="GO" id="GO:0006508">
    <property type="term" value="P:proteolysis"/>
    <property type="evidence" value="ECO:0007669"/>
    <property type="project" value="UniProtKB-KW"/>
</dbReference>
<organism evidence="7 8">
    <name type="scientific">Eiseniibacteriota bacterium</name>
    <dbReference type="NCBI Taxonomy" id="2212470"/>
    <lineage>
        <taxon>Bacteria</taxon>
        <taxon>Candidatus Eiseniibacteriota</taxon>
    </lineage>
</organism>
<keyword evidence="2" id="KW-0031">Aminopeptidase</keyword>
<dbReference type="InterPro" id="IPR008007">
    <property type="entry name" value="Peptidase_M42"/>
</dbReference>
<dbReference type="InterPro" id="IPR051464">
    <property type="entry name" value="Peptidase_M42_aminopept"/>
</dbReference>
<accession>A0A538SWR4</accession>
<gene>
    <name evidence="7" type="ORF">E6K74_02145</name>
</gene>
<comment type="similarity">
    <text evidence="1">Belongs to the peptidase M42 family.</text>
</comment>
<feature type="compositionally biased region" description="Low complexity" evidence="6">
    <location>
        <begin position="15"/>
        <end position="25"/>
    </location>
</feature>
<comment type="caution">
    <text evidence="7">The sequence shown here is derived from an EMBL/GenBank/DDBJ whole genome shotgun (WGS) entry which is preliminary data.</text>
</comment>
<evidence type="ECO:0000256" key="5">
    <source>
        <dbReference type="ARBA" id="ARBA00022801"/>
    </source>
</evidence>
<evidence type="ECO:0000256" key="6">
    <source>
        <dbReference type="SAM" id="MobiDB-lite"/>
    </source>
</evidence>
<dbReference type="SUPFAM" id="SSF53187">
    <property type="entry name" value="Zn-dependent exopeptidases"/>
    <property type="match status" value="1"/>
</dbReference>
<feature type="region of interest" description="Disordered" evidence="6">
    <location>
        <begin position="1"/>
        <end position="25"/>
    </location>
</feature>
<keyword evidence="3" id="KW-0645">Protease</keyword>
<dbReference type="Gene3D" id="2.40.30.40">
    <property type="entry name" value="Peptidase M42, domain 2"/>
    <property type="match status" value="1"/>
</dbReference>
<feature type="region of interest" description="Disordered" evidence="6">
    <location>
        <begin position="98"/>
        <end position="120"/>
    </location>
</feature>
<feature type="compositionally biased region" description="Gly residues" evidence="6">
    <location>
        <begin position="109"/>
        <end position="120"/>
    </location>
</feature>
<dbReference type="InterPro" id="IPR023367">
    <property type="entry name" value="Peptidase_M42_dom2"/>
</dbReference>